<organism evidence="2 3">
    <name type="scientific">Schistosoma haematobium</name>
    <name type="common">Blood fluke</name>
    <dbReference type="NCBI Taxonomy" id="6185"/>
    <lineage>
        <taxon>Eukaryota</taxon>
        <taxon>Metazoa</taxon>
        <taxon>Spiralia</taxon>
        <taxon>Lophotrochozoa</taxon>
        <taxon>Platyhelminthes</taxon>
        <taxon>Trematoda</taxon>
        <taxon>Digenea</taxon>
        <taxon>Strigeidida</taxon>
        <taxon>Schistosomatoidea</taxon>
        <taxon>Schistosomatidae</taxon>
        <taxon>Schistosoma</taxon>
    </lineage>
</organism>
<dbReference type="PANTHER" id="PTHR21301">
    <property type="entry name" value="REVERSE TRANSCRIPTASE"/>
    <property type="match status" value="1"/>
</dbReference>
<dbReference type="Proteomes" id="UP000471633">
    <property type="component" value="Unassembled WGS sequence"/>
</dbReference>
<feature type="domain" description="Helix-turn-helix" evidence="1">
    <location>
        <begin position="104"/>
        <end position="163"/>
    </location>
</feature>
<dbReference type="CDD" id="cd00304">
    <property type="entry name" value="RT_like"/>
    <property type="match status" value="1"/>
</dbReference>
<name>A0A922IME6_SCHHA</name>
<reference evidence="2" key="4">
    <citation type="journal article" date="2022" name="PLoS Pathog.">
        <title>Chromosome-level genome of Schistosoma haematobium underpins genome-wide explorations of molecular variation.</title>
        <authorList>
            <person name="Stroehlein A.J."/>
            <person name="Korhonen P.K."/>
            <person name="Lee V.V."/>
            <person name="Ralph S.A."/>
            <person name="Mentink-Kane M."/>
            <person name="You H."/>
            <person name="McManus D.P."/>
            <person name="Tchuente L.T."/>
            <person name="Stothard J.R."/>
            <person name="Kaur P."/>
            <person name="Dudchenko O."/>
            <person name="Aiden E.L."/>
            <person name="Yang B."/>
            <person name="Yang H."/>
            <person name="Emery A.M."/>
            <person name="Webster B.L."/>
            <person name="Brindley P.J."/>
            <person name="Rollinson D."/>
            <person name="Chang B.C.H."/>
            <person name="Gasser R.B."/>
            <person name="Young N.D."/>
        </authorList>
    </citation>
    <scope>NUCLEOTIDE SEQUENCE</scope>
</reference>
<keyword evidence="3" id="KW-1185">Reference proteome</keyword>
<proteinExistence type="predicted"/>
<dbReference type="CTD" id="75576360"/>
<reference evidence="2" key="3">
    <citation type="submission" date="2021-06" db="EMBL/GenBank/DDBJ databases">
        <title>Chromosome-level genome assembly for S. haematobium.</title>
        <authorList>
            <person name="Stroehlein A.J."/>
        </authorList>
    </citation>
    <scope>NUCLEOTIDE SEQUENCE</scope>
</reference>
<dbReference type="PANTHER" id="PTHR21301:SF10">
    <property type="entry name" value="REVERSE TRANSCRIPTASE DOMAIN-CONTAINING PROTEIN"/>
    <property type="match status" value="1"/>
</dbReference>
<dbReference type="InterPro" id="IPR058912">
    <property type="entry name" value="HTH_animal"/>
</dbReference>
<evidence type="ECO:0000313" key="2">
    <source>
        <dbReference type="EMBL" id="KAH9582995.1"/>
    </source>
</evidence>
<accession>A0A922IME6</accession>
<dbReference type="GeneID" id="75576360"/>
<evidence type="ECO:0000313" key="3">
    <source>
        <dbReference type="Proteomes" id="UP000471633"/>
    </source>
</evidence>
<sequence length="179" mass="20659">MGSPVSPIVANLFMHSLETIAISICSIPPKIWVRYVDDTFVIIKRDGLDELFQRFNSLDDKMKFTKELESPGRRLPFLDCLVERKDNDCLKINIFRKPTYSGKFLDFKSAHPCSTKVTVAKNLITRVKKLVAEPNDIKMEMNLVVSTLLMNNYTKGFIKRIIKNEERNDIFKKELSKIG</sequence>
<dbReference type="RefSeq" id="XP_051066401.1">
    <property type="nucleotide sequence ID" value="XM_051208194.1"/>
</dbReference>
<dbReference type="AlphaFoldDB" id="A0A922IME6"/>
<evidence type="ECO:0000259" key="1">
    <source>
        <dbReference type="Pfam" id="PF26215"/>
    </source>
</evidence>
<dbReference type="KEGG" id="shx:MS3_00000427"/>
<gene>
    <name evidence="2" type="ORF">MS3_00000427</name>
</gene>
<protein>
    <recommendedName>
        <fullName evidence="1">Helix-turn-helix domain-containing protein</fullName>
    </recommendedName>
</protein>
<comment type="caution">
    <text evidence="2">The sequence shown here is derived from an EMBL/GenBank/DDBJ whole genome shotgun (WGS) entry which is preliminary data.</text>
</comment>
<dbReference type="Pfam" id="PF26215">
    <property type="entry name" value="HTH_animal"/>
    <property type="match status" value="1"/>
</dbReference>
<dbReference type="EMBL" id="AMPZ03000005">
    <property type="protein sequence ID" value="KAH9582995.1"/>
    <property type="molecule type" value="Genomic_DNA"/>
</dbReference>
<reference evidence="2" key="2">
    <citation type="journal article" date="2019" name="Gigascience">
        <title>High-quality Schistosoma haematobium genome achieved by single-molecule and long-range sequencing.</title>
        <authorList>
            <person name="Stroehlein A.J."/>
            <person name="Korhonen P.K."/>
            <person name="Chong T.M."/>
            <person name="Lim Y.L."/>
            <person name="Chan K.G."/>
            <person name="Webster B."/>
            <person name="Rollinson D."/>
            <person name="Brindley P.J."/>
            <person name="Gasser R.B."/>
            <person name="Young N.D."/>
        </authorList>
    </citation>
    <scope>NUCLEOTIDE SEQUENCE</scope>
</reference>
<reference evidence="2" key="1">
    <citation type="journal article" date="2012" name="Nat. Genet.">
        <title>Whole-genome sequence of Schistosoma haematobium.</title>
        <authorList>
            <person name="Young N.D."/>
            <person name="Jex A.R."/>
            <person name="Li B."/>
            <person name="Liu S."/>
            <person name="Yang L."/>
            <person name="Xiong Z."/>
            <person name="Li Y."/>
            <person name="Cantacessi C."/>
            <person name="Hall R.S."/>
            <person name="Xu X."/>
            <person name="Chen F."/>
            <person name="Wu X."/>
            <person name="Zerlotini A."/>
            <person name="Oliveira G."/>
            <person name="Hofmann A."/>
            <person name="Zhang G."/>
            <person name="Fang X."/>
            <person name="Kang Y."/>
            <person name="Campbell B.E."/>
            <person name="Loukas A."/>
            <person name="Ranganathan S."/>
            <person name="Rollinson D."/>
            <person name="Rinaldi G."/>
            <person name="Brindley P.J."/>
            <person name="Yang H."/>
            <person name="Wang J."/>
            <person name="Wang J."/>
            <person name="Gasser R.B."/>
        </authorList>
    </citation>
    <scope>NUCLEOTIDE SEQUENCE</scope>
</reference>